<dbReference type="Proteomes" id="UP000184196">
    <property type="component" value="Unassembled WGS sequence"/>
</dbReference>
<organism evidence="3 4">
    <name type="scientific">Desulfofundulus australicus DSM 11792</name>
    <dbReference type="NCBI Taxonomy" id="1121425"/>
    <lineage>
        <taxon>Bacteria</taxon>
        <taxon>Bacillati</taxon>
        <taxon>Bacillota</taxon>
        <taxon>Clostridia</taxon>
        <taxon>Eubacteriales</taxon>
        <taxon>Peptococcaceae</taxon>
        <taxon>Desulfofundulus</taxon>
    </lineage>
</organism>
<gene>
    <name evidence="3" type="ORF">SAMN02745218_02948</name>
</gene>
<evidence type="ECO:0000256" key="1">
    <source>
        <dbReference type="SAM" id="MobiDB-lite"/>
    </source>
</evidence>
<dbReference type="EMBL" id="FQUW01000058">
    <property type="protein sequence ID" value="SHF72003.1"/>
    <property type="molecule type" value="Genomic_DNA"/>
</dbReference>
<protein>
    <submittedName>
        <fullName evidence="3">Uncharacterized protein</fullName>
    </submittedName>
</protein>
<accession>A0A1M5DYE2</accession>
<evidence type="ECO:0000313" key="3">
    <source>
        <dbReference type="EMBL" id="SHF72003.1"/>
    </source>
</evidence>
<keyword evidence="2" id="KW-0812">Transmembrane</keyword>
<name>A0A1M5DYE2_9FIRM</name>
<dbReference type="AlphaFoldDB" id="A0A1M5DYE2"/>
<evidence type="ECO:0000313" key="4">
    <source>
        <dbReference type="Proteomes" id="UP000184196"/>
    </source>
</evidence>
<keyword evidence="4" id="KW-1185">Reference proteome</keyword>
<evidence type="ECO:0000256" key="2">
    <source>
        <dbReference type="SAM" id="Phobius"/>
    </source>
</evidence>
<proteinExistence type="predicted"/>
<keyword evidence="2" id="KW-1133">Transmembrane helix</keyword>
<feature type="transmembrane region" description="Helical" evidence="2">
    <location>
        <begin position="96"/>
        <end position="114"/>
    </location>
</feature>
<feature type="region of interest" description="Disordered" evidence="1">
    <location>
        <begin position="18"/>
        <end position="44"/>
    </location>
</feature>
<sequence length="117" mass="12932">MTNFLCALVLVSAAEPGHGDGMRRGRRQDVRGGHLNTERNDRERRLKTGHTPEILYLQAEEGLPSKGGLSQFRMLLAEQVCSAGYRRSCSTNCGCWLAWASMAVAAWAMMLCLVNSM</sequence>
<reference evidence="4" key="1">
    <citation type="submission" date="2016-11" db="EMBL/GenBank/DDBJ databases">
        <authorList>
            <person name="Varghese N."/>
            <person name="Submissions S."/>
        </authorList>
    </citation>
    <scope>NUCLEOTIDE SEQUENCE [LARGE SCALE GENOMIC DNA]</scope>
    <source>
        <strain evidence="4">DSM 11792</strain>
    </source>
</reference>
<keyword evidence="2" id="KW-0472">Membrane</keyword>